<dbReference type="FunFam" id="3.30.50.10:FF:000007">
    <property type="entry name" value="Nitrogen regulatory AreA, N-terminal"/>
    <property type="match status" value="1"/>
</dbReference>
<evidence type="ECO:0000313" key="15">
    <source>
        <dbReference type="Proteomes" id="UP000243015"/>
    </source>
</evidence>
<feature type="region of interest" description="Disordered" evidence="11">
    <location>
        <begin position="631"/>
        <end position="675"/>
    </location>
</feature>
<feature type="compositionally biased region" description="Polar residues" evidence="11">
    <location>
        <begin position="75"/>
        <end position="85"/>
    </location>
</feature>
<keyword evidence="8" id="KW-0804">Transcription</keyword>
<dbReference type="GO" id="GO:0008270">
    <property type="term" value="F:zinc ion binding"/>
    <property type="evidence" value="ECO:0007669"/>
    <property type="project" value="UniProtKB-KW"/>
</dbReference>
<dbReference type="PROSITE" id="PS00344">
    <property type="entry name" value="GATA_ZN_FINGER_1"/>
    <property type="match status" value="1"/>
</dbReference>
<evidence type="ECO:0000256" key="3">
    <source>
        <dbReference type="ARBA" id="ARBA00022771"/>
    </source>
</evidence>
<feature type="region of interest" description="Disordered" evidence="11">
    <location>
        <begin position="766"/>
        <end position="865"/>
    </location>
</feature>
<dbReference type="GO" id="GO:0000122">
    <property type="term" value="P:negative regulation of transcription by RNA polymerase II"/>
    <property type="evidence" value="ECO:0007669"/>
    <property type="project" value="TreeGrafter"/>
</dbReference>
<dbReference type="GO" id="GO:0045944">
    <property type="term" value="P:positive regulation of transcription by RNA polymerase II"/>
    <property type="evidence" value="ECO:0007669"/>
    <property type="project" value="TreeGrafter"/>
</dbReference>
<feature type="region of interest" description="Disordered" evidence="11">
    <location>
        <begin position="133"/>
        <end position="208"/>
    </location>
</feature>
<dbReference type="InterPro" id="IPR039355">
    <property type="entry name" value="Transcription_factor_GATA"/>
</dbReference>
<dbReference type="AlphaFoldDB" id="A0A178ERZ3"/>
<feature type="domain" description="GATA-type" evidence="13">
    <location>
        <begin position="858"/>
        <end position="911"/>
    </location>
</feature>
<reference evidence="14 15" key="1">
    <citation type="submission" date="2016-05" db="EMBL/GenBank/DDBJ databases">
        <title>Genome sequencing of Trichophyton rubrum CMCC(F)T1i isolated from hair.</title>
        <authorList>
            <person name="Zhan P."/>
            <person name="Tao Y."/>
            <person name="Liu W."/>
        </authorList>
    </citation>
    <scope>NUCLEOTIDE SEQUENCE [LARGE SCALE GENOMIC DNA]</scope>
    <source>
        <strain evidence="15">CMCC(F)T1i</strain>
    </source>
</reference>
<evidence type="ECO:0000256" key="9">
    <source>
        <dbReference type="ARBA" id="ARBA00023242"/>
    </source>
</evidence>
<dbReference type="PANTHER" id="PTHR10071:SF281">
    <property type="entry name" value="BOX A-BINDING FACTOR-RELATED"/>
    <property type="match status" value="1"/>
</dbReference>
<dbReference type="PROSITE" id="PS50114">
    <property type="entry name" value="GATA_ZN_FINGER_2"/>
    <property type="match status" value="1"/>
</dbReference>
<feature type="compositionally biased region" description="Polar residues" evidence="11">
    <location>
        <begin position="934"/>
        <end position="956"/>
    </location>
</feature>
<keyword evidence="12" id="KW-0732">Signal</keyword>
<dbReference type="Pfam" id="PF00320">
    <property type="entry name" value="GATA"/>
    <property type="match status" value="1"/>
</dbReference>
<dbReference type="CDD" id="cd00202">
    <property type="entry name" value="ZnF_GATA"/>
    <property type="match status" value="1"/>
</dbReference>
<feature type="region of interest" description="Disordered" evidence="11">
    <location>
        <begin position="422"/>
        <end position="512"/>
    </location>
</feature>
<organism evidence="14 15">
    <name type="scientific">Trichophyton rubrum</name>
    <name type="common">Athlete's foot fungus</name>
    <name type="synonym">Epidermophyton rubrum</name>
    <dbReference type="NCBI Taxonomy" id="5551"/>
    <lineage>
        <taxon>Eukaryota</taxon>
        <taxon>Fungi</taxon>
        <taxon>Dikarya</taxon>
        <taxon>Ascomycota</taxon>
        <taxon>Pezizomycotina</taxon>
        <taxon>Eurotiomycetes</taxon>
        <taxon>Eurotiomycetidae</taxon>
        <taxon>Onygenales</taxon>
        <taxon>Arthrodermataceae</taxon>
        <taxon>Trichophyton</taxon>
    </lineage>
</organism>
<dbReference type="GO" id="GO:0000978">
    <property type="term" value="F:RNA polymerase II cis-regulatory region sequence-specific DNA binding"/>
    <property type="evidence" value="ECO:0007669"/>
    <property type="project" value="TreeGrafter"/>
</dbReference>
<feature type="compositionally biased region" description="Low complexity" evidence="11">
    <location>
        <begin position="666"/>
        <end position="675"/>
    </location>
</feature>
<feature type="compositionally biased region" description="Polar residues" evidence="11">
    <location>
        <begin position="766"/>
        <end position="776"/>
    </location>
</feature>
<proteinExistence type="predicted"/>
<comment type="caution">
    <text evidence="14">The sequence shown here is derived from an EMBL/GenBank/DDBJ whole genome shotgun (WGS) entry which is preliminary data.</text>
</comment>
<feature type="compositionally biased region" description="Basic and acidic residues" evidence="11">
    <location>
        <begin position="86"/>
        <end position="102"/>
    </location>
</feature>
<dbReference type="GO" id="GO:0005634">
    <property type="term" value="C:nucleus"/>
    <property type="evidence" value="ECO:0007669"/>
    <property type="project" value="UniProtKB-SubCell"/>
</dbReference>
<dbReference type="InterPro" id="IPR013860">
    <property type="entry name" value="AreA_GATA"/>
</dbReference>
<feature type="region of interest" description="Disordered" evidence="11">
    <location>
        <begin position="911"/>
        <end position="1069"/>
    </location>
</feature>
<dbReference type="Proteomes" id="UP000243015">
    <property type="component" value="Unassembled WGS sequence"/>
</dbReference>
<feature type="chain" id="PRO_5008085699" evidence="12">
    <location>
        <begin position="24"/>
        <end position="1092"/>
    </location>
</feature>
<evidence type="ECO:0000256" key="4">
    <source>
        <dbReference type="ARBA" id="ARBA00022833"/>
    </source>
</evidence>
<feature type="compositionally biased region" description="Low complexity" evidence="11">
    <location>
        <begin position="961"/>
        <end position="984"/>
    </location>
</feature>
<dbReference type="InterPro" id="IPR013088">
    <property type="entry name" value="Znf_NHR/GATA"/>
</dbReference>
<comment type="subcellular location">
    <subcellularLocation>
        <location evidence="1">Nucleus</location>
    </subcellularLocation>
</comment>
<feature type="compositionally biased region" description="Low complexity" evidence="11">
    <location>
        <begin position="153"/>
        <end position="166"/>
    </location>
</feature>
<evidence type="ECO:0000256" key="12">
    <source>
        <dbReference type="SAM" id="SignalP"/>
    </source>
</evidence>
<evidence type="ECO:0000256" key="11">
    <source>
        <dbReference type="SAM" id="MobiDB-lite"/>
    </source>
</evidence>
<keyword evidence="7" id="KW-0534">Nitrate assimilation</keyword>
<keyword evidence="5" id="KW-0805">Transcription regulation</keyword>
<feature type="compositionally biased region" description="Polar residues" evidence="11">
    <location>
        <begin position="631"/>
        <end position="645"/>
    </location>
</feature>
<keyword evidence="9" id="KW-0539">Nucleus</keyword>
<protein>
    <submittedName>
        <fullName evidence="14">GATA transcriptional activator AreA</fullName>
    </submittedName>
</protein>
<evidence type="ECO:0000256" key="8">
    <source>
        <dbReference type="ARBA" id="ARBA00023163"/>
    </source>
</evidence>
<evidence type="ECO:0000313" key="14">
    <source>
        <dbReference type="EMBL" id="OAL62699.1"/>
    </source>
</evidence>
<dbReference type="SMART" id="SM00401">
    <property type="entry name" value="ZnF_GATA"/>
    <property type="match status" value="1"/>
</dbReference>
<feature type="compositionally biased region" description="Low complexity" evidence="11">
    <location>
        <begin position="343"/>
        <end position="359"/>
    </location>
</feature>
<dbReference type="Gene3D" id="3.30.50.10">
    <property type="entry name" value="Erythroid Transcription Factor GATA-1, subunit A"/>
    <property type="match status" value="1"/>
</dbReference>
<keyword evidence="6" id="KW-0175">Coiled coil</keyword>
<evidence type="ECO:0000259" key="13">
    <source>
        <dbReference type="PROSITE" id="PS50114"/>
    </source>
</evidence>
<dbReference type="InterPro" id="IPR000679">
    <property type="entry name" value="Znf_GATA"/>
</dbReference>
<evidence type="ECO:0000256" key="5">
    <source>
        <dbReference type="ARBA" id="ARBA00023015"/>
    </source>
</evidence>
<feature type="compositionally biased region" description="Basic and acidic residues" evidence="11">
    <location>
        <begin position="422"/>
        <end position="432"/>
    </location>
</feature>
<keyword evidence="2" id="KW-0479">Metal-binding</keyword>
<feature type="compositionally biased region" description="Polar residues" evidence="11">
    <location>
        <begin position="655"/>
        <end position="665"/>
    </location>
</feature>
<keyword evidence="3 10" id="KW-0863">Zinc-finger</keyword>
<dbReference type="PRINTS" id="PR00619">
    <property type="entry name" value="GATAZNFINGER"/>
</dbReference>
<feature type="signal peptide" evidence="12">
    <location>
        <begin position="1"/>
        <end position="23"/>
    </location>
</feature>
<feature type="compositionally biased region" description="Basic and acidic residues" evidence="11">
    <location>
        <begin position="780"/>
        <end position="789"/>
    </location>
</feature>
<evidence type="ECO:0000256" key="10">
    <source>
        <dbReference type="PROSITE-ProRule" id="PRU00094"/>
    </source>
</evidence>
<dbReference type="PANTHER" id="PTHR10071">
    <property type="entry name" value="TRANSCRIPTION FACTOR GATA FAMILY MEMBER"/>
    <property type="match status" value="1"/>
</dbReference>
<name>A0A178ERZ3_TRIRU</name>
<dbReference type="Pfam" id="PF08550">
    <property type="entry name" value="GATA_AreA"/>
    <property type="match status" value="1"/>
</dbReference>
<accession>A0A178ERZ3</accession>
<feature type="region of interest" description="Disordered" evidence="11">
    <location>
        <begin position="66"/>
        <end position="110"/>
    </location>
</feature>
<dbReference type="GO" id="GO:0042128">
    <property type="term" value="P:nitrate assimilation"/>
    <property type="evidence" value="ECO:0007669"/>
    <property type="project" value="UniProtKB-KW"/>
</dbReference>
<keyword evidence="4" id="KW-0862">Zinc</keyword>
<evidence type="ECO:0000256" key="1">
    <source>
        <dbReference type="ARBA" id="ARBA00004123"/>
    </source>
</evidence>
<evidence type="ECO:0000256" key="7">
    <source>
        <dbReference type="ARBA" id="ARBA00023063"/>
    </source>
</evidence>
<feature type="compositionally biased region" description="Polar residues" evidence="11">
    <location>
        <begin position="994"/>
        <end position="1014"/>
    </location>
</feature>
<dbReference type="SUPFAM" id="SSF57716">
    <property type="entry name" value="Glucocorticoid receptor-like (DNA-binding domain)"/>
    <property type="match status" value="1"/>
</dbReference>
<feature type="compositionally biased region" description="Low complexity" evidence="11">
    <location>
        <begin position="811"/>
        <end position="843"/>
    </location>
</feature>
<sequence>MSLSQQAALLVCLGLFLFSGSLCSLVSARIRLKREAERKNQRREEEDEEDEVLVKRKEALMTKLLVSEDSESTDEPASQPASQPDKTQREPEQTKPPSDQRSRQLRNSLPLATTLSVGSVDWRCLRDIRSSLFAHGPVCPPDSESDTTTAYRLSSSPAELDSSPLDSDSDTPGERASTQSDNKAARTHSPARPEAETRARDRRRDKRHRRGASLWSLFPLLSSPLPPLAHDKLERKLPDSVTRGGLLRESVFSDWRDGTALENTEELQKNDPLATQIWKLYSRTKTQLPNQERMENLTWRMMAVSLRKEKEREQAQARLGQQSEEAQRPQEPASAAEPMNVDSFVAPSSSISSPTGFSPLMSEDPSSQHAVASAIPIRNAKEEQEDSPMGIVMPASFPHHPHVGTQTSEFGYVQRRVRKTSVDERIARKRPAESSPHVPPVHGLIISHDPDPDAGMTDFTLDHHHSHGQSQSHTQGHGHGHDHNNGHSHGHGHSHSFTLGSHPPHPAHLNLDPFQVDDVANALDHPSFTTGFQLSPTELSHIQSGAFSNLYSHTPLGSSINSTDFFSSTASGYHSAVSTPQPGFEKDHSASFQHPVGSFHSHSLSNLSAPATSRYMYHHASNDHSFNMAGSSGASSVVNPSGFSMQQQQQQQSQFSPSTCQPMTDSSARPSTSLSSAKGHVFSFGGDSDNEEDAGNVFLDRNMDLSADFSILDDATMNFGSGMQWEGSYTGSINSMPSAHSQPSKPLVMGAGDLDERSSDWAQLGSLNRTHGSAASVTELRNRDPDPRRQKIPRTISTPNALQLLRQGGDNTNSITANNNANNSGLKSPHSPSSGPNSNTPSRPASPGPGATKNAEPAGATTSCSNCFTQTTPLWRRNAEGQFLCNACGLFLKLHGVVRPLALKTDVIKKRNRGGGSNVAAGAGARAGKKTSRKNSTNQTSVSSAPIPTRPSALSQPPTPISSTPSSTGTTPTSSSVPTRTTVPIAAAPPRQTLPITSSGNNVNVTPTTASGTPSRLIPGRPRCLDKSSVSGMYANVRNPPEQDLSGRQRVTQAPPQQPRQPPAAFNPAHHSLAAGATRTNSQEWEWLTMSL</sequence>
<evidence type="ECO:0000256" key="6">
    <source>
        <dbReference type="ARBA" id="ARBA00023054"/>
    </source>
</evidence>
<gene>
    <name evidence="14" type="ORF">A7C99_5082</name>
</gene>
<dbReference type="VEuPathDB" id="FungiDB:TERG_08692"/>
<feature type="region of interest" description="Disordered" evidence="11">
    <location>
        <begin position="308"/>
        <end position="372"/>
    </location>
</feature>
<dbReference type="EMBL" id="LHPM01000018">
    <property type="protein sequence ID" value="OAL62699.1"/>
    <property type="molecule type" value="Genomic_DNA"/>
</dbReference>
<evidence type="ECO:0000256" key="2">
    <source>
        <dbReference type="ARBA" id="ARBA00022723"/>
    </source>
</evidence>
<dbReference type="GO" id="GO:0000981">
    <property type="term" value="F:DNA-binding transcription factor activity, RNA polymerase II-specific"/>
    <property type="evidence" value="ECO:0007669"/>
    <property type="project" value="TreeGrafter"/>
</dbReference>